<evidence type="ECO:0000313" key="1">
    <source>
        <dbReference type="EMBL" id="KAI2386396.1"/>
    </source>
</evidence>
<reference evidence="1" key="1">
    <citation type="journal article" date="2022" name="bioRxiv">
        <title>Population genetic analysis of Ophidiomyces ophidiicola, the causative agent of snake fungal disease, indicates recent introductions to the USA.</title>
        <authorList>
            <person name="Ladner J.T."/>
            <person name="Palmer J.M."/>
            <person name="Ettinger C.L."/>
            <person name="Stajich J.E."/>
            <person name="Farrell T.M."/>
            <person name="Glorioso B.M."/>
            <person name="Lawson B."/>
            <person name="Price S.J."/>
            <person name="Stengle A.G."/>
            <person name="Grear D.A."/>
            <person name="Lorch J.M."/>
        </authorList>
    </citation>
    <scope>NUCLEOTIDE SEQUENCE</scope>
    <source>
        <strain evidence="1">NWHC 24266-5</strain>
    </source>
</reference>
<comment type="caution">
    <text evidence="1">The sequence shown here is derived from an EMBL/GenBank/DDBJ whole genome shotgun (WGS) entry which is preliminary data.</text>
</comment>
<gene>
    <name evidence="1" type="ORF">LOY88_003592</name>
</gene>
<name>A0ACB8UW27_9EURO</name>
<dbReference type="EMBL" id="JALBCA010000048">
    <property type="protein sequence ID" value="KAI2386396.1"/>
    <property type="molecule type" value="Genomic_DNA"/>
</dbReference>
<sequence length="789" mass="88982">MFQRSVNDVAVCLRCRIRSQFPPSRAPSIKPPTARKRSLHANASHKAESLAQEHRFSNRRSKPPARIEPLGINTLGKPSHVLLLQDKKTPPEGRFARLIAKEEEDRQLYSPSEVLEEVDKEERYRLFGAEEVSANFDYLHALHQPGDRLFPVNWDKLRDVLEHGFTTSQLLRYIGDFTGNKNGSLECTDIGDISPKDNQRLWKAGTSLFLELTPKIQRRTSQRIEAMKYMEGKTLLAERIMRDCWQLTIRNEIGQIDLRVAPKQIPTLLMAKTEPLKKVAESCNVKIDVTNSLNLIRITGSEDNSLQALNAVEHLLSQFRTKELEFPTSGSILESSKYRSQDADLLRVLEKEYGVLCRVTKGAKKFICYYLDGAEADAEDVCRSVCLARSLPLDNPRDLVTHFPPDQPVGKYYVTSPDFMFFPDRTGKWFRWATPLLGVDTVDGRAVRRPPASIYSKENTAPFINISNSLSRKLENAYEHSVSDNFKREVVTATIGKCLFKGASSGEKDEIGFSTLKALPSRRVFIRDVPNTRRLFNTIPSIDKGTTIHRVHLLPTVPIFPPIELEMEIPHSTEPQTFLVAPILKKANAVLDSRDVDMLLPTVALDIRFTKTTYYDILEGCQFSPLAPNTHPVQSTLAACMAKVQYSLPIAGPQPRMPSFCKIAIPKALVTSSKQFSEAAACSSQKSDFIEGEYVFPPLPSFKASRIARFNYKDLELNYSNPRTGPLFPKQSIELSLSIGRYDNELRPIAVWPQSSQTEQTARGASLESLFQPLYTRACQLAFELSAKN</sequence>
<protein>
    <submittedName>
        <fullName evidence="1">Uncharacterized protein</fullName>
    </submittedName>
</protein>
<organism evidence="1">
    <name type="scientific">Ophidiomyces ophidiicola</name>
    <dbReference type="NCBI Taxonomy" id="1387563"/>
    <lineage>
        <taxon>Eukaryota</taxon>
        <taxon>Fungi</taxon>
        <taxon>Dikarya</taxon>
        <taxon>Ascomycota</taxon>
        <taxon>Pezizomycotina</taxon>
        <taxon>Eurotiomycetes</taxon>
        <taxon>Eurotiomycetidae</taxon>
        <taxon>Onygenales</taxon>
        <taxon>Onygenaceae</taxon>
        <taxon>Ophidiomyces</taxon>
    </lineage>
</organism>
<accession>A0ACB8UW27</accession>
<proteinExistence type="predicted"/>